<feature type="region of interest" description="Disordered" evidence="1">
    <location>
        <begin position="147"/>
        <end position="183"/>
    </location>
</feature>
<feature type="signal peptide" evidence="2">
    <location>
        <begin position="1"/>
        <end position="24"/>
    </location>
</feature>
<feature type="region of interest" description="Disordered" evidence="1">
    <location>
        <begin position="65"/>
        <end position="122"/>
    </location>
</feature>
<gene>
    <name evidence="3" type="ORF">E2C01_072154</name>
</gene>
<feature type="compositionally biased region" description="Basic and acidic residues" evidence="1">
    <location>
        <begin position="87"/>
        <end position="107"/>
    </location>
</feature>
<evidence type="ECO:0000313" key="4">
    <source>
        <dbReference type="Proteomes" id="UP000324222"/>
    </source>
</evidence>
<keyword evidence="2" id="KW-0732">Signal</keyword>
<dbReference type="Proteomes" id="UP000324222">
    <property type="component" value="Unassembled WGS sequence"/>
</dbReference>
<accession>A0A5B7I1V9</accession>
<dbReference type="EMBL" id="VSRR010046510">
    <property type="protein sequence ID" value="MPC77692.1"/>
    <property type="molecule type" value="Genomic_DNA"/>
</dbReference>
<keyword evidence="4" id="KW-1185">Reference proteome</keyword>
<evidence type="ECO:0000256" key="2">
    <source>
        <dbReference type="SAM" id="SignalP"/>
    </source>
</evidence>
<reference evidence="3 4" key="1">
    <citation type="submission" date="2019-05" db="EMBL/GenBank/DDBJ databases">
        <title>Another draft genome of Portunus trituberculatus and its Hox gene families provides insights of decapod evolution.</title>
        <authorList>
            <person name="Jeong J.-H."/>
            <person name="Song I."/>
            <person name="Kim S."/>
            <person name="Choi T."/>
            <person name="Kim D."/>
            <person name="Ryu S."/>
            <person name="Kim W."/>
        </authorList>
    </citation>
    <scope>NUCLEOTIDE SEQUENCE [LARGE SCALE GENOMIC DNA]</scope>
    <source>
        <tissue evidence="3">Muscle</tissue>
    </source>
</reference>
<protein>
    <submittedName>
        <fullName evidence="3">Uncharacterized protein</fullName>
    </submittedName>
</protein>
<name>A0A5B7I1V9_PORTR</name>
<feature type="region of interest" description="Disordered" evidence="1">
    <location>
        <begin position="210"/>
        <end position="267"/>
    </location>
</feature>
<feature type="compositionally biased region" description="Low complexity" evidence="1">
    <location>
        <begin position="245"/>
        <end position="267"/>
    </location>
</feature>
<feature type="compositionally biased region" description="Basic residues" evidence="1">
    <location>
        <begin position="65"/>
        <end position="86"/>
    </location>
</feature>
<feature type="compositionally biased region" description="Low complexity" evidence="1">
    <location>
        <begin position="210"/>
        <end position="223"/>
    </location>
</feature>
<comment type="caution">
    <text evidence="3">The sequence shown here is derived from an EMBL/GenBank/DDBJ whole genome shotgun (WGS) entry which is preliminary data.</text>
</comment>
<feature type="compositionally biased region" description="Low complexity" evidence="1">
    <location>
        <begin position="111"/>
        <end position="120"/>
    </location>
</feature>
<proteinExistence type="predicted"/>
<evidence type="ECO:0000256" key="1">
    <source>
        <dbReference type="SAM" id="MobiDB-lite"/>
    </source>
</evidence>
<sequence>MPDGGCLPHRCCCLAGCWFWYCWCCWCCCRCCCWCCRDGQDATVATNTGYLVTVTIWGWHRQRGAALRPRRHGTRPRRSASPRSRRTRESRTGRGGHRTQDTEDRAHCTSPPGGRRTGTGLVQRRVGLGVSFVGRRIIRRPGAAPGVGAAGALLSPEGVAGSRRPPRRDTPAKTGYRLGQGHPAGRAAAAVTGRRVAAWQTQAATAAAGRAAVLRRGQSTSPVVSPPPAGSASGKPRGTGGSAASRCSPLRLIPLSPRAAPPAAASSSLLRPALNHLRGRAAPPPEEIFQ</sequence>
<feature type="chain" id="PRO_5022696183" evidence="2">
    <location>
        <begin position="25"/>
        <end position="290"/>
    </location>
</feature>
<organism evidence="3 4">
    <name type="scientific">Portunus trituberculatus</name>
    <name type="common">Swimming crab</name>
    <name type="synonym">Neptunus trituberculatus</name>
    <dbReference type="NCBI Taxonomy" id="210409"/>
    <lineage>
        <taxon>Eukaryota</taxon>
        <taxon>Metazoa</taxon>
        <taxon>Ecdysozoa</taxon>
        <taxon>Arthropoda</taxon>
        <taxon>Crustacea</taxon>
        <taxon>Multicrustacea</taxon>
        <taxon>Malacostraca</taxon>
        <taxon>Eumalacostraca</taxon>
        <taxon>Eucarida</taxon>
        <taxon>Decapoda</taxon>
        <taxon>Pleocyemata</taxon>
        <taxon>Brachyura</taxon>
        <taxon>Eubrachyura</taxon>
        <taxon>Portunoidea</taxon>
        <taxon>Portunidae</taxon>
        <taxon>Portuninae</taxon>
        <taxon>Portunus</taxon>
    </lineage>
</organism>
<evidence type="ECO:0000313" key="3">
    <source>
        <dbReference type="EMBL" id="MPC77692.1"/>
    </source>
</evidence>
<dbReference type="AlphaFoldDB" id="A0A5B7I1V9"/>